<comment type="similarity">
    <text evidence="2 7">Belongs to the MscS (TC 1.A.23) family.</text>
</comment>
<comment type="function">
    <text evidence="7">Mechanosensitive channel that participates in the regulation of osmotic pressure changes within the cell, opening in response to stretch forces in the membrane lipid bilayer, without the need for other proteins. Contributes to normal resistance to hypoosmotic shock. Forms an ion channel of 1.0 nanosiemens conductance with a slight preference for anions.</text>
</comment>
<dbReference type="SUPFAM" id="SSF82689">
    <property type="entry name" value="Mechanosensitive channel protein MscS (YggB), C-terminal domain"/>
    <property type="match status" value="1"/>
</dbReference>
<keyword evidence="5 7" id="KW-1133">Transmembrane helix</keyword>
<evidence type="ECO:0000256" key="5">
    <source>
        <dbReference type="ARBA" id="ARBA00022989"/>
    </source>
</evidence>
<keyword evidence="7" id="KW-0406">Ion transport</keyword>
<dbReference type="Pfam" id="PF00924">
    <property type="entry name" value="MS_channel_2nd"/>
    <property type="match status" value="1"/>
</dbReference>
<evidence type="ECO:0000256" key="6">
    <source>
        <dbReference type="ARBA" id="ARBA00023136"/>
    </source>
</evidence>
<keyword evidence="7" id="KW-0407">Ion channel</keyword>
<evidence type="ECO:0000256" key="2">
    <source>
        <dbReference type="ARBA" id="ARBA00008017"/>
    </source>
</evidence>
<comment type="caution">
    <text evidence="7">Lacks conserved residue(s) required for the propagation of feature annotation.</text>
</comment>
<keyword evidence="13" id="KW-1185">Reference proteome</keyword>
<evidence type="ECO:0000256" key="3">
    <source>
        <dbReference type="ARBA" id="ARBA00022475"/>
    </source>
</evidence>
<evidence type="ECO:0000256" key="9">
    <source>
        <dbReference type="SAM" id="MobiDB-lite"/>
    </source>
</evidence>
<dbReference type="EMBL" id="BAAAFM010000003">
    <property type="protein sequence ID" value="GAA0204431.1"/>
    <property type="molecule type" value="Genomic_DNA"/>
</dbReference>
<feature type="transmembrane region" description="Helical" evidence="7">
    <location>
        <begin position="75"/>
        <end position="105"/>
    </location>
</feature>
<keyword evidence="7" id="KW-0813">Transport</keyword>
<dbReference type="InterPro" id="IPR023408">
    <property type="entry name" value="MscS_beta-dom_sf"/>
</dbReference>
<evidence type="ECO:0000256" key="1">
    <source>
        <dbReference type="ARBA" id="ARBA00004651"/>
    </source>
</evidence>
<keyword evidence="6 7" id="KW-0472">Membrane</keyword>
<evidence type="ECO:0000313" key="13">
    <source>
        <dbReference type="Proteomes" id="UP001501221"/>
    </source>
</evidence>
<dbReference type="Pfam" id="PF21082">
    <property type="entry name" value="MS_channel_3rd"/>
    <property type="match status" value="1"/>
</dbReference>
<dbReference type="InterPro" id="IPR006685">
    <property type="entry name" value="MscS_channel_2nd"/>
</dbReference>
<comment type="caution">
    <text evidence="12">The sequence shown here is derived from an EMBL/GenBank/DDBJ whole genome shotgun (WGS) entry which is preliminary data.</text>
</comment>
<dbReference type="PANTHER" id="PTHR30221">
    <property type="entry name" value="SMALL-CONDUCTANCE MECHANOSENSITIVE CHANNEL"/>
    <property type="match status" value="1"/>
</dbReference>
<dbReference type="RefSeq" id="WP_343987389.1">
    <property type="nucleotide sequence ID" value="NZ_BAAAFM010000003.1"/>
</dbReference>
<feature type="transmembrane region" description="Helical" evidence="7">
    <location>
        <begin position="12"/>
        <end position="29"/>
    </location>
</feature>
<evidence type="ECO:0000259" key="11">
    <source>
        <dbReference type="Pfam" id="PF21082"/>
    </source>
</evidence>
<evidence type="ECO:0000313" key="12">
    <source>
        <dbReference type="EMBL" id="GAA0204431.1"/>
    </source>
</evidence>
<dbReference type="InterPro" id="IPR045275">
    <property type="entry name" value="MscS_archaea/bacteria_type"/>
</dbReference>
<keyword evidence="3" id="KW-1003">Cell membrane</keyword>
<keyword evidence="8" id="KW-0175">Coiled coil</keyword>
<dbReference type="InterPro" id="IPR049278">
    <property type="entry name" value="MS_channel_C"/>
</dbReference>
<comment type="subcellular location">
    <subcellularLocation>
        <location evidence="7">Cell inner membrane</location>
        <topology evidence="7">Multi-pass membrane protein</topology>
    </subcellularLocation>
    <subcellularLocation>
        <location evidence="1">Cell membrane</location>
        <topology evidence="1">Multi-pass membrane protein</topology>
    </subcellularLocation>
</comment>
<gene>
    <name evidence="12" type="ORF">GCM10009123_09700</name>
</gene>
<reference evidence="12 13" key="1">
    <citation type="journal article" date="2019" name="Int. J. Syst. Evol. Microbiol.">
        <title>The Global Catalogue of Microorganisms (GCM) 10K type strain sequencing project: providing services to taxonomists for standard genome sequencing and annotation.</title>
        <authorList>
            <consortium name="The Broad Institute Genomics Platform"/>
            <consortium name="The Broad Institute Genome Sequencing Center for Infectious Disease"/>
            <person name="Wu L."/>
            <person name="Ma J."/>
        </authorList>
    </citation>
    <scope>NUCLEOTIDE SEQUENCE [LARGE SCALE GENOMIC DNA]</scope>
    <source>
        <strain evidence="12 13">JCM 16211</strain>
    </source>
</reference>
<organism evidence="12 13">
    <name type="scientific">Kangiella japonica</name>
    <dbReference type="NCBI Taxonomy" id="647384"/>
    <lineage>
        <taxon>Bacteria</taxon>
        <taxon>Pseudomonadati</taxon>
        <taxon>Pseudomonadota</taxon>
        <taxon>Gammaproteobacteria</taxon>
        <taxon>Kangiellales</taxon>
        <taxon>Kangiellaceae</taxon>
        <taxon>Kangiella</taxon>
    </lineage>
</organism>
<feature type="region of interest" description="Disordered" evidence="9">
    <location>
        <begin position="348"/>
        <end position="368"/>
    </location>
</feature>
<comment type="subunit">
    <text evidence="7">Homoheptamer.</text>
</comment>
<accession>A0ABN0SX06</accession>
<feature type="domain" description="Mechanosensitive ion channel MscS" evidence="10">
    <location>
        <begin position="96"/>
        <end position="156"/>
    </location>
</feature>
<proteinExistence type="inferred from homology"/>
<name>A0ABN0SX06_9GAMM</name>
<dbReference type="InterPro" id="IPR010920">
    <property type="entry name" value="LSM_dom_sf"/>
</dbReference>
<evidence type="ECO:0000256" key="8">
    <source>
        <dbReference type="SAM" id="Coils"/>
    </source>
</evidence>
<dbReference type="Gene3D" id="2.30.30.60">
    <property type="match status" value="1"/>
</dbReference>
<dbReference type="SUPFAM" id="SSF50182">
    <property type="entry name" value="Sm-like ribonucleoproteins"/>
    <property type="match status" value="1"/>
</dbReference>
<dbReference type="InterPro" id="IPR011066">
    <property type="entry name" value="MscS_channel_C_sf"/>
</dbReference>
<dbReference type="Proteomes" id="UP001501221">
    <property type="component" value="Unassembled WGS sequence"/>
</dbReference>
<evidence type="ECO:0000256" key="7">
    <source>
        <dbReference type="RuleBase" id="RU369025"/>
    </source>
</evidence>
<feature type="domain" description="Mechanosensitive ion channel MscS C-terminal" evidence="11">
    <location>
        <begin position="168"/>
        <end position="245"/>
    </location>
</feature>
<feature type="transmembrane region" description="Helical" evidence="7">
    <location>
        <begin position="49"/>
        <end position="69"/>
    </location>
</feature>
<dbReference type="Gene3D" id="3.30.70.100">
    <property type="match status" value="1"/>
</dbReference>
<keyword evidence="4 7" id="KW-0812">Transmembrane</keyword>
<protein>
    <recommendedName>
        <fullName evidence="7">Small-conductance mechanosensitive channel</fullName>
    </recommendedName>
</protein>
<evidence type="ECO:0000256" key="4">
    <source>
        <dbReference type="ARBA" id="ARBA00022692"/>
    </source>
</evidence>
<feature type="coiled-coil region" evidence="8">
    <location>
        <begin position="285"/>
        <end position="326"/>
    </location>
</feature>
<keyword evidence="7" id="KW-0997">Cell inner membrane</keyword>
<dbReference type="PANTHER" id="PTHR30221:SF18">
    <property type="entry name" value="SLL0590 PROTEIN"/>
    <property type="match status" value="1"/>
</dbReference>
<evidence type="ECO:0000259" key="10">
    <source>
        <dbReference type="Pfam" id="PF00924"/>
    </source>
</evidence>
<sequence length="368" mass="41556">MLESFDINWSGVLIPSLVLVVGFFSYKVLQKFFDLSKNKNTNVVLQKQLTNIVFILLLIIIFVIVLPIKDSLKNQIIALIGIVLSASIALSSATFLGNIMAGIWLRSVRNFRLGDFVEVKGMFGRVSGRGLLHTELQSIDRDLITLPNLFLASNPVTVSHSDGTIISTQISLGYDIDHSVIEPLLLAAAEKAELEKPFVYIDNLGDYSIVYKIHGLAKDLTTILSARSMLNRRVLDELHQAGVEIVSPTFMNQRQVNEHTFIPKQRNNKAQQKNVENPEDVIFDKADKAGKLDEMKQQHQELLERMKEAKEAIDHAESDKIEQELKQSYERLKVREAKLVEFLSTKSEEISREGKEISKENSDEPPKD</sequence>